<reference evidence="2 3" key="1">
    <citation type="journal article" date="2014" name="Genome Biol. Evol.">
        <title>The genome of the myxosporean Thelohanellus kitauei shows adaptations to nutrient acquisition within its fish host.</title>
        <authorList>
            <person name="Yang Y."/>
            <person name="Xiong J."/>
            <person name="Zhou Z."/>
            <person name="Huo F."/>
            <person name="Miao W."/>
            <person name="Ran C."/>
            <person name="Liu Y."/>
            <person name="Zhang J."/>
            <person name="Feng J."/>
            <person name="Wang M."/>
            <person name="Wang M."/>
            <person name="Wang L."/>
            <person name="Yao B."/>
        </authorList>
    </citation>
    <scope>NUCLEOTIDE SEQUENCE [LARGE SCALE GENOMIC DNA]</scope>
    <source>
        <strain evidence="2">Wuqing</strain>
    </source>
</reference>
<name>A0A0C2MN19_THEKT</name>
<feature type="domain" description="Integrase catalytic" evidence="1">
    <location>
        <begin position="172"/>
        <end position="289"/>
    </location>
</feature>
<protein>
    <recommendedName>
        <fullName evidence="1">Integrase catalytic domain-containing protein</fullName>
    </recommendedName>
</protein>
<evidence type="ECO:0000313" key="2">
    <source>
        <dbReference type="EMBL" id="KII65760.1"/>
    </source>
</evidence>
<dbReference type="AlphaFoldDB" id="A0A0C2MN19"/>
<dbReference type="GO" id="GO:0015074">
    <property type="term" value="P:DNA integration"/>
    <property type="evidence" value="ECO:0007669"/>
    <property type="project" value="InterPro"/>
</dbReference>
<evidence type="ECO:0000313" key="3">
    <source>
        <dbReference type="Proteomes" id="UP000031668"/>
    </source>
</evidence>
<dbReference type="Gene3D" id="3.30.420.10">
    <property type="entry name" value="Ribonuclease H-like superfamily/Ribonuclease H"/>
    <property type="match status" value="1"/>
</dbReference>
<accession>A0A0C2MN19</accession>
<dbReference type="Proteomes" id="UP000031668">
    <property type="component" value="Unassembled WGS sequence"/>
</dbReference>
<dbReference type="InterPro" id="IPR012337">
    <property type="entry name" value="RNaseH-like_sf"/>
</dbReference>
<gene>
    <name evidence="2" type="ORF">RF11_07939</name>
</gene>
<dbReference type="PANTHER" id="PTHR37984">
    <property type="entry name" value="PROTEIN CBG26694"/>
    <property type="match status" value="1"/>
</dbReference>
<dbReference type="SUPFAM" id="SSF53098">
    <property type="entry name" value="Ribonuclease H-like"/>
    <property type="match status" value="1"/>
</dbReference>
<dbReference type="GO" id="GO:0003676">
    <property type="term" value="F:nucleic acid binding"/>
    <property type="evidence" value="ECO:0007669"/>
    <property type="project" value="InterPro"/>
</dbReference>
<dbReference type="EMBL" id="JWZT01003730">
    <property type="protein sequence ID" value="KII65760.1"/>
    <property type="molecule type" value="Genomic_DNA"/>
</dbReference>
<comment type="caution">
    <text evidence="2">The sequence shown here is derived from an EMBL/GenBank/DDBJ whole genome shotgun (WGS) entry which is preliminary data.</text>
</comment>
<dbReference type="InterPro" id="IPR036397">
    <property type="entry name" value="RNaseH_sf"/>
</dbReference>
<dbReference type="OrthoDB" id="5956516at2759"/>
<dbReference type="InterPro" id="IPR001584">
    <property type="entry name" value="Integrase_cat-core"/>
</dbReference>
<dbReference type="PROSITE" id="PS50994">
    <property type="entry name" value="INTEGRASE"/>
    <property type="match status" value="1"/>
</dbReference>
<keyword evidence="3" id="KW-1185">Reference proteome</keyword>
<evidence type="ECO:0000259" key="1">
    <source>
        <dbReference type="PROSITE" id="PS50994"/>
    </source>
</evidence>
<sequence>MRSANILNIYNFIIEYSTSIENGNADALSRLPSGPDHAFDRKEGLDDFDRVYTIRSISIQISPTKPEVLRDSTDKDNVLDEVMSYVRRGWPNKINDYLKCYWRVKNDLSRENDRLLYKNRLVIHGEIKKEILGILHQLAPTCVYRPNIDADIEAMSTSCTRCAEYQNTFPKAENHPWDYQKEVRQRLHIDHAINFLGSNWLIIVDAFSKYLNIHRTSSISFEATIKLLELDLSLFGYPIQVISDNEFRNWCKETGIHHVTGAPYHSATNGQAQRLILYIKRSMQKSTTS</sequence>
<organism evidence="2 3">
    <name type="scientific">Thelohanellus kitauei</name>
    <name type="common">Myxosporean</name>
    <dbReference type="NCBI Taxonomy" id="669202"/>
    <lineage>
        <taxon>Eukaryota</taxon>
        <taxon>Metazoa</taxon>
        <taxon>Cnidaria</taxon>
        <taxon>Myxozoa</taxon>
        <taxon>Myxosporea</taxon>
        <taxon>Bivalvulida</taxon>
        <taxon>Platysporina</taxon>
        <taxon>Myxobolidae</taxon>
        <taxon>Thelohanellus</taxon>
    </lineage>
</organism>
<proteinExistence type="predicted"/>
<dbReference type="PANTHER" id="PTHR37984:SF5">
    <property type="entry name" value="PROTEIN NYNRIN-LIKE"/>
    <property type="match status" value="1"/>
</dbReference>
<dbReference type="InterPro" id="IPR050951">
    <property type="entry name" value="Retrovirus_Pol_polyprotein"/>
</dbReference>
<dbReference type="OMA" id="LHIDHAI"/>